<proteinExistence type="predicted"/>
<organism evidence="1 2">
    <name type="scientific">Streptomyces misionensis</name>
    <dbReference type="NCBI Taxonomy" id="67331"/>
    <lineage>
        <taxon>Bacteria</taxon>
        <taxon>Bacillati</taxon>
        <taxon>Actinomycetota</taxon>
        <taxon>Actinomycetes</taxon>
        <taxon>Kitasatosporales</taxon>
        <taxon>Streptomycetaceae</taxon>
        <taxon>Streptomyces</taxon>
    </lineage>
</organism>
<gene>
    <name evidence="1" type="ORF">SAMN04490357_0183</name>
</gene>
<accession>A0A1H4ICF3</accession>
<evidence type="ECO:0000313" key="1">
    <source>
        <dbReference type="EMBL" id="SEB31610.1"/>
    </source>
</evidence>
<name>A0A1H4ICF3_9ACTN</name>
<evidence type="ECO:0000313" key="2">
    <source>
        <dbReference type="Proteomes" id="UP000182375"/>
    </source>
</evidence>
<sequence length="82" mass="8602">MLVAVTSTSSPGRYHLLLTTGGRPVVHGWWDDKAEARRKLVSWVGAYGSIPAARVALTDEEAGEQLAAWPDEDPASGPGSGA</sequence>
<reference evidence="1 2" key="1">
    <citation type="submission" date="2016-10" db="EMBL/GenBank/DDBJ databases">
        <authorList>
            <person name="de Groot N.N."/>
        </authorList>
    </citation>
    <scope>NUCLEOTIDE SEQUENCE [LARGE SCALE GENOMIC DNA]</scope>
    <source>
        <strain evidence="1 2">DSM 40306</strain>
    </source>
</reference>
<dbReference type="EMBL" id="FNTD01000003">
    <property type="protein sequence ID" value="SEB31610.1"/>
    <property type="molecule type" value="Genomic_DNA"/>
</dbReference>
<dbReference type="AlphaFoldDB" id="A0A1H4ICF3"/>
<dbReference type="Proteomes" id="UP000182375">
    <property type="component" value="Unassembled WGS sequence"/>
</dbReference>
<protein>
    <submittedName>
        <fullName evidence="1">Uncharacterized protein</fullName>
    </submittedName>
</protein>